<comment type="caution">
    <text evidence="1">The sequence shown here is derived from an EMBL/GenBank/DDBJ whole genome shotgun (WGS) entry which is preliminary data.</text>
</comment>
<sequence length="1275" mass="139782">MQSYHYDNTPIPDKGKEHPPTTSWSMSSQPFPYQRRRPLSHTTLGRPQAALATSRSLGTIEVPSRRKSNTWTSSSGDPLLLSEGDQVDDREAFINNYNHLANKYGIRPLVPGDFSGNENPSRPGQTRKGSWVSRAIRRTSSGHSTKTVIAKGEERHLRRRRSISDAALNLVHHPRTDGLKNKDLEALVRLCGKSFFYLPLGYAPCSLVLPTCFRAVAQALVQHVDTRGIFRVPGSIRVVNTLYEYYCADRDVDNIATTTRCPDLPAHIRCSPHDIASAFKRFLAGLPGGILGSISLFDALVAIHYQLHVGPEYSQTRQTKLRARLIALAIGTVKSQYQRELICAVFGLLCLIGRTAETAPREDEHGRPLPTTNLMGYNALGIVFGPLLVNELIDSYKMRVADPAAGLVLLPVSSPKSRKERHRHRHRHKRSNTQPDDSAVDKIRIANSIAEMVIVHWREVVRQMRSLGTLKMRRHEAAAQYDTDRINVISSTSDSYSLRNPPLRPGWDEPGPSHRHKDGSVSPLAITPTPSPKLGFSAKSRVGNGDQLKPLSVKRRRSGPSSSNASHKASAKPPATYLSPTVEESSSPSNAMIGVAQTDCSVTEPVLRYSFERASHSSSLRRSPTGSGSKTEGKIFNADGYIRSHADLLHPDLPNHKSKLHGSNSSDHIVSGSEITFHSVRSSVTEVGNHEEYLPRSGSYSSRTKDPVSLGEYSPTKPSTSVRSLLLASGDYFDTQAQDISPADRWEALTRASRASTESLSQSIKERRLKRAPNYAALRQSEETPKVPEWKRLLTNKRSGEKQKQQPAKLSPKKMSKFELSPVSRPSREMMSPRKSRTGSPAKSVFGEGSGSVSQRSTSKPINGAVKAMTALFKRPAKYSPAGPTTVLTGRTDRSSIDTGSVRFPCSRSASMSKSVRSRASPSASSQSKTFNGSKSGPQLDTPTLIGFASSVNHSYASPATSSRATPKDTPTRPPPVSLRPIGGSYFAPRKAPQIPSTEQVPQRDRELDQPPSLGTMVPHLEEPPVAQHIVFPRPPQGAPMMEFDGSEDERGSSPRPGSSNSMLHAQIRSLQRQLEARAEECAQLRRRLEARDNTNLDVGRLCEQLRTARREARTWRGRAEAAEKRVAVFEQFTARVRGLRDAVAEETGLLMPAPGAVDGQVDGLLLSVVGGHGHGQGQQGQGSSSSSVSCSEHTENWEELRGRIRQTMKERAAATAEDADADDEGGPARKGKKMDKGKGPWKKTAVLDERTVQLWAIAEELLVLDSRSKGEGDE</sequence>
<name>A0ACB9YV56_9PEZI</name>
<dbReference type="EMBL" id="MU393508">
    <property type="protein sequence ID" value="KAI4863224.1"/>
    <property type="molecule type" value="Genomic_DNA"/>
</dbReference>
<accession>A0ACB9YV56</accession>
<dbReference type="Proteomes" id="UP001497700">
    <property type="component" value="Unassembled WGS sequence"/>
</dbReference>
<evidence type="ECO:0000313" key="2">
    <source>
        <dbReference type="Proteomes" id="UP001497700"/>
    </source>
</evidence>
<protein>
    <submittedName>
        <fullName evidence="1">Uncharacterized protein</fullName>
    </submittedName>
</protein>
<organism evidence="1 2">
    <name type="scientific">Hypoxylon rubiginosum</name>
    <dbReference type="NCBI Taxonomy" id="110542"/>
    <lineage>
        <taxon>Eukaryota</taxon>
        <taxon>Fungi</taxon>
        <taxon>Dikarya</taxon>
        <taxon>Ascomycota</taxon>
        <taxon>Pezizomycotina</taxon>
        <taxon>Sordariomycetes</taxon>
        <taxon>Xylariomycetidae</taxon>
        <taxon>Xylariales</taxon>
        <taxon>Hypoxylaceae</taxon>
        <taxon>Hypoxylon</taxon>
    </lineage>
</organism>
<proteinExistence type="predicted"/>
<gene>
    <name evidence="1" type="ORF">F4820DRAFT_471697</name>
</gene>
<reference evidence="1 2" key="1">
    <citation type="journal article" date="2022" name="New Phytol.">
        <title>Ecological generalism drives hyperdiversity of secondary metabolite gene clusters in xylarialean endophytes.</title>
        <authorList>
            <person name="Franco M.E.E."/>
            <person name="Wisecaver J.H."/>
            <person name="Arnold A.E."/>
            <person name="Ju Y.M."/>
            <person name="Slot J.C."/>
            <person name="Ahrendt S."/>
            <person name="Moore L.P."/>
            <person name="Eastman K.E."/>
            <person name="Scott K."/>
            <person name="Konkel Z."/>
            <person name="Mondo S.J."/>
            <person name="Kuo A."/>
            <person name="Hayes R.D."/>
            <person name="Haridas S."/>
            <person name="Andreopoulos B."/>
            <person name="Riley R."/>
            <person name="LaButti K."/>
            <person name="Pangilinan J."/>
            <person name="Lipzen A."/>
            <person name="Amirebrahimi M."/>
            <person name="Yan J."/>
            <person name="Adam C."/>
            <person name="Keymanesh K."/>
            <person name="Ng V."/>
            <person name="Louie K."/>
            <person name="Northen T."/>
            <person name="Drula E."/>
            <person name="Henrissat B."/>
            <person name="Hsieh H.M."/>
            <person name="Youens-Clark K."/>
            <person name="Lutzoni F."/>
            <person name="Miadlikowska J."/>
            <person name="Eastwood D.C."/>
            <person name="Hamelin R.C."/>
            <person name="Grigoriev I.V."/>
            <person name="U'Ren J.M."/>
        </authorList>
    </citation>
    <scope>NUCLEOTIDE SEQUENCE [LARGE SCALE GENOMIC DNA]</scope>
    <source>
        <strain evidence="1 2">CBS 119005</strain>
    </source>
</reference>
<keyword evidence="2" id="KW-1185">Reference proteome</keyword>
<evidence type="ECO:0000313" key="1">
    <source>
        <dbReference type="EMBL" id="KAI4863224.1"/>
    </source>
</evidence>